<keyword evidence="2" id="KW-1185">Reference proteome</keyword>
<dbReference type="AlphaFoldDB" id="A0A1I7TLJ4"/>
<feature type="region of interest" description="Disordered" evidence="1">
    <location>
        <begin position="107"/>
        <end position="144"/>
    </location>
</feature>
<feature type="compositionally biased region" description="Polar residues" evidence="1">
    <location>
        <begin position="107"/>
        <end position="137"/>
    </location>
</feature>
<proteinExistence type="predicted"/>
<organism evidence="2 3">
    <name type="scientific">Caenorhabditis tropicalis</name>
    <dbReference type="NCBI Taxonomy" id="1561998"/>
    <lineage>
        <taxon>Eukaryota</taxon>
        <taxon>Metazoa</taxon>
        <taxon>Ecdysozoa</taxon>
        <taxon>Nematoda</taxon>
        <taxon>Chromadorea</taxon>
        <taxon>Rhabditida</taxon>
        <taxon>Rhabditina</taxon>
        <taxon>Rhabditomorpha</taxon>
        <taxon>Rhabditoidea</taxon>
        <taxon>Rhabditidae</taxon>
        <taxon>Peloderinae</taxon>
        <taxon>Caenorhabditis</taxon>
    </lineage>
</organism>
<name>A0A1I7TLJ4_9PELO</name>
<accession>A0A1I7TLJ4</accession>
<evidence type="ECO:0000256" key="1">
    <source>
        <dbReference type="SAM" id="MobiDB-lite"/>
    </source>
</evidence>
<dbReference type="Proteomes" id="UP000095282">
    <property type="component" value="Unplaced"/>
</dbReference>
<sequence>MEVFVEASNEAQTRSPSPKQVLEVPNEIKQTNEGTGKIIFEDKIELTSSELCYPVNDREQSAHQLDTPKNVTLKPEPFMYQEIRIDQVSPVSGELNLEYLIEKKLSNSETNSPGSSISASPDLSQRISPNENVQPIHSENRQQNRKRFDIESILGVSAQQPTALDQILALLHNNLPEPAIVPLVNNELSQQLLPGVIISQKDGSDDYWSYCLFPNGTNNSGYAYVMKEIVCTEQTFLTGVYLERSQLEQFMKLRMSAQSKHYLGSVEGKYVKVAGPINLPPLVDTSEAECYPLLEETGIQIEHITRQHELRYPDLKKSLMHLVDIVIQVVKNNCGTGGESQTQQISGVTNSADHAQSYQEQLPSTSEPMEFSPSSKRPRLEETEPVNNFMNSFQSVISYFSPPPQPQPNPVASQVPMRAIIQSDCSAFKTFSRDQGKN</sequence>
<protein>
    <submittedName>
        <fullName evidence="3">HSF_DOMAIN domain-containing protein</fullName>
    </submittedName>
</protein>
<reference evidence="3" key="1">
    <citation type="submission" date="2016-11" db="UniProtKB">
        <authorList>
            <consortium name="WormBaseParasite"/>
        </authorList>
    </citation>
    <scope>IDENTIFICATION</scope>
</reference>
<evidence type="ECO:0000313" key="2">
    <source>
        <dbReference type="Proteomes" id="UP000095282"/>
    </source>
</evidence>
<dbReference type="WBParaSite" id="Csp11.Scaffold628.g7116.t1">
    <property type="protein sequence ID" value="Csp11.Scaffold628.g7116.t1"/>
    <property type="gene ID" value="Csp11.Scaffold628.g7116"/>
</dbReference>
<feature type="region of interest" description="Disordered" evidence="1">
    <location>
        <begin position="338"/>
        <end position="381"/>
    </location>
</feature>
<evidence type="ECO:0000313" key="3">
    <source>
        <dbReference type="WBParaSite" id="Csp11.Scaffold628.g7116.t1"/>
    </source>
</evidence>
<feature type="compositionally biased region" description="Polar residues" evidence="1">
    <location>
        <begin position="338"/>
        <end position="375"/>
    </location>
</feature>